<sequence>MNNKRLITNGPLFDGFNLYDQGSVLIEGQKIAGVFNGAVCIDDATDIDAQGDLIMPGLVDLHSDSLERSIEKRKGVFFDIEFALLNLDRQLAACGITTFCHAISFADDELGLRSPKEARNCVQKIKNFNKSEQSLVKHNTHIRYEVGSQKSFHIIKELLNQGMIDIMSVMDHTPGQGQFRSMESYIKFHTTEYYLSQHEILEKAAEKQAENHKSWQMVTKLINMVNAAGIPILSHDDDTRQKIDLIKKLGVSASEFPVTLEAATLAYKSGMDIFMGAPNLIRNQSTNGNLKASDVLKHGFCTGLVSDYYPESLFQAAFIASNFTTSREKALQTVTSGPGSFLKPTKNVGVLEKGSDADIIIVNQDHSWAHITRSFVRGKSIFQIQ</sequence>
<dbReference type="SUPFAM" id="SSF51338">
    <property type="entry name" value="Composite domain of metallo-dependent hydrolases"/>
    <property type="match status" value="1"/>
</dbReference>
<dbReference type="EMBL" id="FNLL01000006">
    <property type="protein sequence ID" value="SDU26040.1"/>
    <property type="molecule type" value="Genomic_DNA"/>
</dbReference>
<dbReference type="InterPro" id="IPR051781">
    <property type="entry name" value="Metallo-dep_Hydrolase"/>
</dbReference>
<dbReference type="Proteomes" id="UP000199608">
    <property type="component" value="Unassembled WGS sequence"/>
</dbReference>
<dbReference type="InterPro" id="IPR011059">
    <property type="entry name" value="Metal-dep_hydrolase_composite"/>
</dbReference>
<evidence type="ECO:0000313" key="1">
    <source>
        <dbReference type="EMBL" id="SDU26040.1"/>
    </source>
</evidence>
<keyword evidence="2" id="KW-1185">Reference proteome</keyword>
<dbReference type="GO" id="GO:0019700">
    <property type="term" value="P:organic phosphonate catabolic process"/>
    <property type="evidence" value="ECO:0007669"/>
    <property type="project" value="InterPro"/>
</dbReference>
<proteinExistence type="predicted"/>
<dbReference type="AlphaFoldDB" id="A0A1H2H2E5"/>
<reference evidence="2" key="1">
    <citation type="submission" date="2016-10" db="EMBL/GenBank/DDBJ databases">
        <authorList>
            <person name="Varghese N."/>
            <person name="Submissions S."/>
        </authorList>
    </citation>
    <scope>NUCLEOTIDE SEQUENCE [LARGE SCALE GENOMIC DNA]</scope>
    <source>
        <strain evidence="2">DSM 3384</strain>
    </source>
</reference>
<name>A0A1H2H2E5_9BACT</name>
<dbReference type="InterPro" id="IPR032466">
    <property type="entry name" value="Metal_Hydrolase"/>
</dbReference>
<gene>
    <name evidence="1" type="ORF">SAMN04487931_10612</name>
</gene>
<dbReference type="NCBIfam" id="NF011984">
    <property type="entry name" value="PRK15446.1-5"/>
    <property type="match status" value="1"/>
</dbReference>
<accession>A0A1H2H2E5</accession>
<protein>
    <submittedName>
        <fullName evidence="1">Alpha-D-ribose 1-methylphosphonate 5-triphosphate diphosphatase</fullName>
    </submittedName>
</protein>
<dbReference type="GO" id="GO:0016810">
    <property type="term" value="F:hydrolase activity, acting on carbon-nitrogen (but not peptide) bonds"/>
    <property type="evidence" value="ECO:0007669"/>
    <property type="project" value="InterPro"/>
</dbReference>
<dbReference type="Gene3D" id="3.20.20.140">
    <property type="entry name" value="Metal-dependent hydrolases"/>
    <property type="match status" value="1"/>
</dbReference>
<dbReference type="PANTHER" id="PTHR43135">
    <property type="entry name" value="ALPHA-D-RIBOSE 1-METHYLPHOSPHONATE 5-TRIPHOSPHATE DIPHOSPHATASE"/>
    <property type="match status" value="1"/>
</dbReference>
<dbReference type="RefSeq" id="WP_092233909.1">
    <property type="nucleotide sequence ID" value="NZ_FNLL01000006.1"/>
</dbReference>
<dbReference type="PANTHER" id="PTHR43135:SF3">
    <property type="entry name" value="ALPHA-D-RIBOSE 1-METHYLPHOSPHONATE 5-TRIPHOSPHATE DIPHOSPHATASE"/>
    <property type="match status" value="1"/>
</dbReference>
<evidence type="ECO:0000313" key="2">
    <source>
        <dbReference type="Proteomes" id="UP000199608"/>
    </source>
</evidence>
<dbReference type="SUPFAM" id="SSF51556">
    <property type="entry name" value="Metallo-dependent hydrolases"/>
    <property type="match status" value="1"/>
</dbReference>
<dbReference type="NCBIfam" id="NF011990">
    <property type="entry name" value="PRK15446.2-6"/>
    <property type="match status" value="1"/>
</dbReference>
<dbReference type="InterPro" id="IPR012696">
    <property type="entry name" value="PhnM"/>
</dbReference>
<organism evidence="1 2">
    <name type="scientific">Desulfobacula phenolica</name>
    <dbReference type="NCBI Taxonomy" id="90732"/>
    <lineage>
        <taxon>Bacteria</taxon>
        <taxon>Pseudomonadati</taxon>
        <taxon>Thermodesulfobacteriota</taxon>
        <taxon>Desulfobacteria</taxon>
        <taxon>Desulfobacterales</taxon>
        <taxon>Desulfobacteraceae</taxon>
        <taxon>Desulfobacula</taxon>
    </lineage>
</organism>
<dbReference type="PIRSF" id="PIRSF038971">
    <property type="entry name" value="PhnM"/>
    <property type="match status" value="1"/>
</dbReference>